<keyword evidence="4" id="KW-1185">Reference proteome</keyword>
<evidence type="ECO:0000313" key="4">
    <source>
        <dbReference type="Proteomes" id="UP000636709"/>
    </source>
</evidence>
<name>A0A835KHG1_9POAL</name>
<keyword evidence="1" id="KW-0175">Coiled coil</keyword>
<evidence type="ECO:0008006" key="5">
    <source>
        <dbReference type="Google" id="ProtNLM"/>
    </source>
</evidence>
<dbReference type="PANTHER" id="PTHR45224">
    <property type="entry name" value="OS01G0527900 PROTEIN-RELATED"/>
    <property type="match status" value="1"/>
</dbReference>
<proteinExistence type="predicted"/>
<evidence type="ECO:0000313" key="3">
    <source>
        <dbReference type="EMBL" id="KAF8726022.1"/>
    </source>
</evidence>
<evidence type="ECO:0000256" key="2">
    <source>
        <dbReference type="SAM" id="MobiDB-lite"/>
    </source>
</evidence>
<feature type="region of interest" description="Disordered" evidence="2">
    <location>
        <begin position="283"/>
        <end position="315"/>
    </location>
</feature>
<feature type="compositionally biased region" description="Basic and acidic residues" evidence="2">
    <location>
        <begin position="285"/>
        <end position="306"/>
    </location>
</feature>
<organism evidence="3 4">
    <name type="scientific">Digitaria exilis</name>
    <dbReference type="NCBI Taxonomy" id="1010633"/>
    <lineage>
        <taxon>Eukaryota</taxon>
        <taxon>Viridiplantae</taxon>
        <taxon>Streptophyta</taxon>
        <taxon>Embryophyta</taxon>
        <taxon>Tracheophyta</taxon>
        <taxon>Spermatophyta</taxon>
        <taxon>Magnoliopsida</taxon>
        <taxon>Liliopsida</taxon>
        <taxon>Poales</taxon>
        <taxon>Poaceae</taxon>
        <taxon>PACMAD clade</taxon>
        <taxon>Panicoideae</taxon>
        <taxon>Panicodae</taxon>
        <taxon>Paniceae</taxon>
        <taxon>Anthephorinae</taxon>
        <taxon>Digitaria</taxon>
    </lineage>
</organism>
<dbReference type="AlphaFoldDB" id="A0A835KHG1"/>
<reference evidence="3" key="1">
    <citation type="submission" date="2020-07" db="EMBL/GenBank/DDBJ databases">
        <title>Genome sequence and genetic diversity analysis of an under-domesticated orphan crop, white fonio (Digitaria exilis).</title>
        <authorList>
            <person name="Bennetzen J.L."/>
            <person name="Chen S."/>
            <person name="Ma X."/>
            <person name="Wang X."/>
            <person name="Yssel A.E.J."/>
            <person name="Chaluvadi S.R."/>
            <person name="Johnson M."/>
            <person name="Gangashetty P."/>
            <person name="Hamidou F."/>
            <person name="Sanogo M.D."/>
            <person name="Zwaenepoel A."/>
            <person name="Wallace J."/>
            <person name="Van De Peer Y."/>
            <person name="Van Deynze A."/>
        </authorList>
    </citation>
    <scope>NUCLEOTIDE SEQUENCE</scope>
    <source>
        <tissue evidence="3">Leaves</tissue>
    </source>
</reference>
<protein>
    <recommendedName>
        <fullName evidence="5">No apical meristem-associated C-terminal domain-containing protein</fullName>
    </recommendedName>
</protein>
<feature type="coiled-coil region" evidence="1">
    <location>
        <begin position="363"/>
        <end position="393"/>
    </location>
</feature>
<dbReference type="EMBL" id="JACEFO010001653">
    <property type="protein sequence ID" value="KAF8726022.1"/>
    <property type="molecule type" value="Genomic_DNA"/>
</dbReference>
<comment type="caution">
    <text evidence="3">The sequence shown here is derived from an EMBL/GenBank/DDBJ whole genome shotgun (WGS) entry which is preliminary data.</text>
</comment>
<gene>
    <name evidence="3" type="ORF">HU200_020606</name>
</gene>
<dbReference type="PANTHER" id="PTHR45224:SF3">
    <property type="entry name" value="OS11G0506300 PROTEIN"/>
    <property type="match status" value="1"/>
</dbReference>
<sequence length="405" mass="44273">MAAKFQSAPFFLIYLPPVPVCFFPIHSPPRGDAAAAAQKGAAAMSVRKGMTAASSRKGTAARQKGKVQAAAMAEPQQKGGVQATGNADLVESSVTNASFLQSGTPTSMGFFPPGFQANHPAFTQSSTGAGQISPNAACWGPGVGGSSMDNDPIPPGGFMNFIHNQPLMSQNSHFVGAPSHCAPFKPPRSFGTLPTQEEVATPRSSLENNKHVDGNDGDEVEVVRTEKRIHWTQEEDVRLAHHFYVQDNEDLGHFVLMDVWYAVRNDAKWVTYNLGLKQARKRKVSGKETGEDIEHVDVEENAERPRPMGQKQAKKVARDIKANSKLSDSDIEELQTFGKIQSEEHANRLKVLEVQQKLSSEKLESAKIAHLAAKEQKEAAKEQKEAKKNMKLKLGCWRHITVFSH</sequence>
<dbReference type="Proteomes" id="UP000636709">
    <property type="component" value="Unassembled WGS sequence"/>
</dbReference>
<accession>A0A835KHG1</accession>
<evidence type="ECO:0000256" key="1">
    <source>
        <dbReference type="SAM" id="Coils"/>
    </source>
</evidence>